<keyword evidence="12 16" id="KW-0472">Membrane</keyword>
<evidence type="ECO:0000256" key="7">
    <source>
        <dbReference type="ARBA" id="ARBA00022723"/>
    </source>
</evidence>
<evidence type="ECO:0000256" key="12">
    <source>
        <dbReference type="ARBA" id="ARBA00023136"/>
    </source>
</evidence>
<dbReference type="Proteomes" id="UP000694853">
    <property type="component" value="Unplaced"/>
</dbReference>
<dbReference type="PANTHER" id="PTHR46913">
    <property type="entry name" value="RING-H2 FINGER PROTEIN ATL16"/>
    <property type="match status" value="1"/>
</dbReference>
<dbReference type="GO" id="GO:0008270">
    <property type="term" value="F:zinc ion binding"/>
    <property type="evidence" value="ECO:0007669"/>
    <property type="project" value="UniProtKB-KW"/>
</dbReference>
<evidence type="ECO:0000256" key="5">
    <source>
        <dbReference type="ARBA" id="ARBA00022679"/>
    </source>
</evidence>
<evidence type="ECO:0000256" key="14">
    <source>
        <dbReference type="PROSITE-ProRule" id="PRU00175"/>
    </source>
</evidence>
<reference evidence="18" key="1">
    <citation type="journal article" date="2019" name="Toxins">
        <title>Detection of Abrin-Like and Prepropulchellin-Like Toxin Genes and Transcripts Using Whole Genome Sequencing and Full-Length Transcript Sequencing of Abrus precatorius.</title>
        <authorList>
            <person name="Hovde B.T."/>
            <person name="Daligault H.E."/>
            <person name="Hanschen E.R."/>
            <person name="Kunde Y.A."/>
            <person name="Johnson M.B."/>
            <person name="Starkenburg S.R."/>
            <person name="Johnson S.L."/>
        </authorList>
    </citation>
    <scope>NUCLEOTIDE SEQUENCE [LARGE SCALE GENOMIC DNA]</scope>
</reference>
<evidence type="ECO:0000256" key="11">
    <source>
        <dbReference type="ARBA" id="ARBA00022989"/>
    </source>
</evidence>
<dbReference type="GO" id="GO:0061630">
    <property type="term" value="F:ubiquitin protein ligase activity"/>
    <property type="evidence" value="ECO:0007669"/>
    <property type="project" value="UniProtKB-EC"/>
</dbReference>
<evidence type="ECO:0000256" key="9">
    <source>
        <dbReference type="ARBA" id="ARBA00022786"/>
    </source>
</evidence>
<dbReference type="PANTHER" id="PTHR46913:SF1">
    <property type="entry name" value="RING-H2 FINGER PROTEIN ATL16"/>
    <property type="match status" value="1"/>
</dbReference>
<keyword evidence="7" id="KW-0479">Metal-binding</keyword>
<evidence type="ECO:0000256" key="6">
    <source>
        <dbReference type="ARBA" id="ARBA00022692"/>
    </source>
</evidence>
<sequence length="297" mass="32653">MAQVENDEATRKFKENPIPNDFDAKGYSLSGKIMLSAIILLFFVVILMLCLHIYARWYLIRARRRHLRRNRRSGRTQLVFYDHADNPAAISRGLDAAVIASLPVFSYDPKNQPENPTECAVCLSEFESGEMGRVLPKCNHSFHTECIDMWFHSHATCPLCRAPVEPAPEGETRAEVVIMVCELESGSGSGSGSMEDENRNRTGREGSCSTSSVGTRKPSLVGVTVEVPLRNENFGDESSCDSPSTQSSFRSPMSRMLSFKRILSRERKGSVSPSSCGGACSSAAESNAERGGGDETR</sequence>
<evidence type="ECO:0000256" key="16">
    <source>
        <dbReference type="SAM" id="Phobius"/>
    </source>
</evidence>
<reference evidence="19" key="2">
    <citation type="submission" date="2025-08" db="UniProtKB">
        <authorList>
            <consortium name="RefSeq"/>
        </authorList>
    </citation>
    <scope>IDENTIFICATION</scope>
    <source>
        <tissue evidence="19">Young leaves</tissue>
    </source>
</reference>
<keyword evidence="18" id="KW-1185">Reference proteome</keyword>
<evidence type="ECO:0000256" key="13">
    <source>
        <dbReference type="ARBA" id="ARBA00024209"/>
    </source>
</evidence>
<comment type="pathway">
    <text evidence="3">Protein modification; protein ubiquitination.</text>
</comment>
<evidence type="ECO:0000256" key="10">
    <source>
        <dbReference type="ARBA" id="ARBA00022833"/>
    </source>
</evidence>
<proteinExistence type="inferred from homology"/>
<evidence type="ECO:0000256" key="3">
    <source>
        <dbReference type="ARBA" id="ARBA00004906"/>
    </source>
</evidence>
<keyword evidence="6 16" id="KW-0812">Transmembrane</keyword>
<dbReference type="OrthoDB" id="8062037at2759"/>
<feature type="domain" description="RING-type" evidence="17">
    <location>
        <begin position="119"/>
        <end position="161"/>
    </location>
</feature>
<dbReference type="PROSITE" id="PS50089">
    <property type="entry name" value="ZF_RING_2"/>
    <property type="match status" value="1"/>
</dbReference>
<evidence type="ECO:0000313" key="18">
    <source>
        <dbReference type="Proteomes" id="UP000694853"/>
    </source>
</evidence>
<dbReference type="Gene3D" id="3.30.40.10">
    <property type="entry name" value="Zinc/RING finger domain, C3HC4 (zinc finger)"/>
    <property type="match status" value="1"/>
</dbReference>
<feature type="compositionally biased region" description="Low complexity" evidence="15">
    <location>
        <begin position="270"/>
        <end position="286"/>
    </location>
</feature>
<dbReference type="InterPro" id="IPR001841">
    <property type="entry name" value="Znf_RING"/>
</dbReference>
<dbReference type="SMART" id="SM00184">
    <property type="entry name" value="RING"/>
    <property type="match status" value="1"/>
</dbReference>
<feature type="region of interest" description="Disordered" evidence="15">
    <location>
        <begin position="185"/>
        <end position="220"/>
    </location>
</feature>
<feature type="compositionally biased region" description="Basic and acidic residues" evidence="15">
    <location>
        <begin position="287"/>
        <end position="297"/>
    </location>
</feature>
<dbReference type="CDD" id="cd16461">
    <property type="entry name" value="RING-H2_EL5-like"/>
    <property type="match status" value="1"/>
</dbReference>
<dbReference type="GO" id="GO:0016567">
    <property type="term" value="P:protein ubiquitination"/>
    <property type="evidence" value="ECO:0007669"/>
    <property type="project" value="InterPro"/>
</dbReference>
<dbReference type="Pfam" id="PF13639">
    <property type="entry name" value="zf-RING_2"/>
    <property type="match status" value="1"/>
</dbReference>
<evidence type="ECO:0000256" key="15">
    <source>
        <dbReference type="SAM" id="MobiDB-lite"/>
    </source>
</evidence>
<evidence type="ECO:0000256" key="4">
    <source>
        <dbReference type="ARBA" id="ARBA00012483"/>
    </source>
</evidence>
<keyword evidence="5" id="KW-0808">Transferase</keyword>
<dbReference type="FunFam" id="3.30.40.10:FF:000475">
    <property type="entry name" value="RING-H2 finger protein ATL3"/>
    <property type="match status" value="1"/>
</dbReference>
<feature type="region of interest" description="Disordered" evidence="15">
    <location>
        <begin position="232"/>
        <end position="297"/>
    </location>
</feature>
<name>A0A8B8K4X1_ABRPR</name>
<comment type="catalytic activity">
    <reaction evidence="1">
        <text>S-ubiquitinyl-[E2 ubiquitin-conjugating enzyme]-L-cysteine + [acceptor protein]-L-lysine = [E2 ubiquitin-conjugating enzyme]-L-cysteine + N(6)-ubiquitinyl-[acceptor protein]-L-lysine.</text>
        <dbReference type="EC" id="2.3.2.27"/>
    </reaction>
</comment>
<evidence type="ECO:0000256" key="2">
    <source>
        <dbReference type="ARBA" id="ARBA00004167"/>
    </source>
</evidence>
<organism evidence="18 19">
    <name type="scientific">Abrus precatorius</name>
    <name type="common">Indian licorice</name>
    <name type="synonym">Glycine abrus</name>
    <dbReference type="NCBI Taxonomy" id="3816"/>
    <lineage>
        <taxon>Eukaryota</taxon>
        <taxon>Viridiplantae</taxon>
        <taxon>Streptophyta</taxon>
        <taxon>Embryophyta</taxon>
        <taxon>Tracheophyta</taxon>
        <taxon>Spermatophyta</taxon>
        <taxon>Magnoliopsida</taxon>
        <taxon>eudicotyledons</taxon>
        <taxon>Gunneridae</taxon>
        <taxon>Pentapetalae</taxon>
        <taxon>rosids</taxon>
        <taxon>fabids</taxon>
        <taxon>Fabales</taxon>
        <taxon>Fabaceae</taxon>
        <taxon>Papilionoideae</taxon>
        <taxon>50 kb inversion clade</taxon>
        <taxon>NPAAA clade</taxon>
        <taxon>indigoferoid/millettioid clade</taxon>
        <taxon>Abreae</taxon>
        <taxon>Abrus</taxon>
    </lineage>
</organism>
<keyword evidence="11 16" id="KW-1133">Transmembrane helix</keyword>
<feature type="compositionally biased region" description="Polar residues" evidence="15">
    <location>
        <begin position="240"/>
        <end position="251"/>
    </location>
</feature>
<dbReference type="GO" id="GO:0016020">
    <property type="term" value="C:membrane"/>
    <property type="evidence" value="ECO:0007669"/>
    <property type="project" value="UniProtKB-SubCell"/>
</dbReference>
<dbReference type="EC" id="2.3.2.27" evidence="4"/>
<dbReference type="RefSeq" id="XP_027338706.1">
    <property type="nucleotide sequence ID" value="XM_027482905.1"/>
</dbReference>
<keyword evidence="9" id="KW-0833">Ubl conjugation pathway</keyword>
<accession>A0A8B8K4X1</accession>
<dbReference type="SUPFAM" id="SSF57850">
    <property type="entry name" value="RING/U-box"/>
    <property type="match status" value="1"/>
</dbReference>
<evidence type="ECO:0000256" key="8">
    <source>
        <dbReference type="ARBA" id="ARBA00022771"/>
    </source>
</evidence>
<dbReference type="AlphaFoldDB" id="A0A8B8K4X1"/>
<gene>
    <name evidence="19" type="primary">LOC113852591</name>
</gene>
<evidence type="ECO:0000259" key="17">
    <source>
        <dbReference type="PROSITE" id="PS50089"/>
    </source>
</evidence>
<dbReference type="GeneID" id="113852591"/>
<comment type="similarity">
    <text evidence="13">Belongs to the RING-type zinc finger family. ATL subfamily.</text>
</comment>
<dbReference type="InterPro" id="IPR044600">
    <property type="entry name" value="ATL1/ATL16-like"/>
</dbReference>
<protein>
    <recommendedName>
        <fullName evidence="4">RING-type E3 ubiquitin transferase</fullName>
        <ecNumber evidence="4">2.3.2.27</ecNumber>
    </recommendedName>
</protein>
<keyword evidence="10" id="KW-0862">Zinc</keyword>
<keyword evidence="8 14" id="KW-0863">Zinc-finger</keyword>
<dbReference type="InterPro" id="IPR013083">
    <property type="entry name" value="Znf_RING/FYVE/PHD"/>
</dbReference>
<evidence type="ECO:0000313" key="19">
    <source>
        <dbReference type="RefSeq" id="XP_027338706.1"/>
    </source>
</evidence>
<dbReference type="KEGG" id="aprc:113852591"/>
<comment type="subcellular location">
    <subcellularLocation>
        <location evidence="2">Membrane</location>
        <topology evidence="2">Single-pass membrane protein</topology>
    </subcellularLocation>
</comment>
<feature type="transmembrane region" description="Helical" evidence="16">
    <location>
        <begin position="33"/>
        <end position="59"/>
    </location>
</feature>
<evidence type="ECO:0000256" key="1">
    <source>
        <dbReference type="ARBA" id="ARBA00000900"/>
    </source>
</evidence>